<keyword evidence="5" id="KW-0238">DNA-binding</keyword>
<keyword evidence="6" id="KW-0234">DNA repair</keyword>
<dbReference type="PANTHER" id="PTHR10150">
    <property type="entry name" value="DNA REPAIR ENDONUCLEASE XPF"/>
    <property type="match status" value="1"/>
</dbReference>
<evidence type="ECO:0000256" key="7">
    <source>
        <dbReference type="SAM" id="MobiDB-lite"/>
    </source>
</evidence>
<gene>
    <name evidence="9" type="ORF">apy_07750</name>
</gene>
<dbReference type="Pfam" id="PF02732">
    <property type="entry name" value="ERCC4"/>
    <property type="match status" value="1"/>
</dbReference>
<evidence type="ECO:0000256" key="1">
    <source>
        <dbReference type="ARBA" id="ARBA00022722"/>
    </source>
</evidence>
<evidence type="ECO:0000256" key="2">
    <source>
        <dbReference type="ARBA" id="ARBA00022759"/>
    </source>
</evidence>
<dbReference type="InterPro" id="IPR003583">
    <property type="entry name" value="Hlx-hairpin-Hlx_DNA-bd_motif"/>
</dbReference>
<dbReference type="GO" id="GO:1901255">
    <property type="term" value="P:nucleotide-excision repair involved in interstrand cross-link repair"/>
    <property type="evidence" value="ECO:0007669"/>
    <property type="project" value="TreeGrafter"/>
</dbReference>
<dbReference type="Gene3D" id="3.40.50.10130">
    <property type="match status" value="1"/>
</dbReference>
<dbReference type="GO" id="GO:0003684">
    <property type="term" value="F:damaged DNA binding"/>
    <property type="evidence" value="ECO:0007669"/>
    <property type="project" value="TreeGrafter"/>
</dbReference>
<reference evidence="9 10" key="1">
    <citation type="submission" date="2017-02" db="EMBL/GenBank/DDBJ databases">
        <title>isolation and characterization of a novel temperate virus Aeropyrum globular virus 1 infecting hyperthermophilic archaeon Aeropyrum.</title>
        <authorList>
            <person name="Yumiya M."/>
            <person name="Yoshida T."/>
            <person name="Sako Y."/>
        </authorList>
    </citation>
    <scope>NUCLEOTIDE SEQUENCE [LARGE SCALE GENOMIC DNA]</scope>
    <source>
        <strain evidence="9 10">YK1-12-2013</strain>
    </source>
</reference>
<dbReference type="Proteomes" id="UP000291213">
    <property type="component" value="Unassembled WGS sequence"/>
</dbReference>
<feature type="domain" description="Helix-hairpin-helix DNA-binding motif class 1" evidence="8">
    <location>
        <begin position="123"/>
        <end position="142"/>
    </location>
</feature>
<dbReference type="InterPro" id="IPR006166">
    <property type="entry name" value="ERCC4_domain"/>
</dbReference>
<accession>A0A401H9I2</accession>
<keyword evidence="3" id="KW-0227">DNA damage</keyword>
<dbReference type="SMART" id="SM00278">
    <property type="entry name" value="HhH1"/>
    <property type="match status" value="2"/>
</dbReference>
<dbReference type="SUPFAM" id="SSF52980">
    <property type="entry name" value="Restriction endonuclease-like"/>
    <property type="match status" value="1"/>
</dbReference>
<dbReference type="GO" id="GO:0000724">
    <property type="term" value="P:double-strand break repair via homologous recombination"/>
    <property type="evidence" value="ECO:0007669"/>
    <property type="project" value="TreeGrafter"/>
</dbReference>
<protein>
    <submittedName>
        <fullName evidence="9">Repair endonuclease XPF</fullName>
    </submittedName>
</protein>
<dbReference type="InterPro" id="IPR011335">
    <property type="entry name" value="Restrct_endonuc-II-like"/>
</dbReference>
<name>A0A401H9I2_AERPX</name>
<evidence type="ECO:0000313" key="10">
    <source>
        <dbReference type="Proteomes" id="UP000291213"/>
    </source>
</evidence>
<keyword evidence="4" id="KW-0378">Hydrolase</keyword>
<comment type="caution">
    <text evidence="9">The sequence shown here is derived from an EMBL/GenBank/DDBJ whole genome shotgun (WGS) entry which is preliminary data.</text>
</comment>
<keyword evidence="1" id="KW-0540">Nuclease</keyword>
<keyword evidence="2 9" id="KW-0255">Endonuclease</keyword>
<dbReference type="AlphaFoldDB" id="A0A401H9I2"/>
<dbReference type="CDD" id="cd20075">
    <property type="entry name" value="XPF_nuclease_XPF_arch"/>
    <property type="match status" value="1"/>
</dbReference>
<dbReference type="GO" id="GO:0003697">
    <property type="term" value="F:single-stranded DNA binding"/>
    <property type="evidence" value="ECO:0007669"/>
    <property type="project" value="TreeGrafter"/>
</dbReference>
<evidence type="ECO:0000256" key="5">
    <source>
        <dbReference type="ARBA" id="ARBA00023125"/>
    </source>
</evidence>
<evidence type="ECO:0000259" key="8">
    <source>
        <dbReference type="SMART" id="SM00278"/>
    </source>
</evidence>
<evidence type="ECO:0000256" key="4">
    <source>
        <dbReference type="ARBA" id="ARBA00022801"/>
    </source>
</evidence>
<feature type="domain" description="Helix-hairpin-helix DNA-binding motif class 1" evidence="8">
    <location>
        <begin position="155"/>
        <end position="174"/>
    </location>
</feature>
<dbReference type="GO" id="GO:0000014">
    <property type="term" value="F:single-stranded DNA endodeoxyribonuclease activity"/>
    <property type="evidence" value="ECO:0007669"/>
    <property type="project" value="TreeGrafter"/>
</dbReference>
<organism evidence="9 10">
    <name type="scientific">Aeropyrum pernix</name>
    <dbReference type="NCBI Taxonomy" id="56636"/>
    <lineage>
        <taxon>Archaea</taxon>
        <taxon>Thermoproteota</taxon>
        <taxon>Thermoprotei</taxon>
        <taxon>Desulfurococcales</taxon>
        <taxon>Desulfurococcaceae</taxon>
        <taxon>Aeropyrum</taxon>
    </lineage>
</organism>
<evidence type="ECO:0000313" key="9">
    <source>
        <dbReference type="EMBL" id="GBF09050.1"/>
    </source>
</evidence>
<dbReference type="Gene3D" id="1.10.150.20">
    <property type="entry name" value="5' to 3' exonuclease, C-terminal subdomain"/>
    <property type="match status" value="1"/>
</dbReference>
<dbReference type="SUPFAM" id="SSF47781">
    <property type="entry name" value="RuvA domain 2-like"/>
    <property type="match status" value="1"/>
</dbReference>
<dbReference type="InterPro" id="IPR010994">
    <property type="entry name" value="RuvA_2-like"/>
</dbReference>
<dbReference type="PANTHER" id="PTHR10150:SF0">
    <property type="entry name" value="DNA REPAIR ENDONUCLEASE XPF"/>
    <property type="match status" value="1"/>
</dbReference>
<dbReference type="EMBL" id="BDMD01000039">
    <property type="protein sequence ID" value="GBF09050.1"/>
    <property type="molecule type" value="Genomic_DNA"/>
</dbReference>
<proteinExistence type="predicted"/>
<sequence>MGDYLVSDSIIVERKTSSDFAKSLFDGRLFEQASRLAEHYETVFIIVEGPPVPRRYRGRERSLYAAMAALQLDYGIRLMNTMDPKGTALVIESLARLSTREGGQRIVIHKKPRLSDVREWQLYILQSFPGIGRRTAERILERFGSLERFFTASKAEISKVEGIGEKRAEEIKKILMTPYKRSTGGGRRHASLDDFYSGGGEAGSG</sequence>
<dbReference type="Pfam" id="PF14520">
    <property type="entry name" value="HHH_5"/>
    <property type="match status" value="1"/>
</dbReference>
<feature type="region of interest" description="Disordered" evidence="7">
    <location>
        <begin position="181"/>
        <end position="205"/>
    </location>
</feature>
<evidence type="ECO:0000256" key="6">
    <source>
        <dbReference type="ARBA" id="ARBA00023204"/>
    </source>
</evidence>
<evidence type="ECO:0000256" key="3">
    <source>
        <dbReference type="ARBA" id="ARBA00022763"/>
    </source>
</evidence>